<keyword evidence="2" id="KW-1185">Reference proteome</keyword>
<dbReference type="HOGENOM" id="CLU_085624_1_0_4"/>
<dbReference type="eggNOG" id="ENOG502ZANB">
    <property type="taxonomic scope" value="Bacteria"/>
</dbReference>
<reference evidence="2" key="1">
    <citation type="submission" date="2006-02" db="EMBL/GenBank/DDBJ databases">
        <title>Complete sequence of plasmid 1 of Rhodoferax ferrireducens DSM 15236.</title>
        <authorList>
            <person name="Copeland A."/>
            <person name="Lucas S."/>
            <person name="Lapidus A."/>
            <person name="Barry K."/>
            <person name="Detter J.C."/>
            <person name="Glavina del Rio T."/>
            <person name="Hammon N."/>
            <person name="Israni S."/>
            <person name="Pitluck S."/>
            <person name="Brettin T."/>
            <person name="Bruce D."/>
            <person name="Han C."/>
            <person name="Tapia R."/>
            <person name="Gilna P."/>
            <person name="Kiss H."/>
            <person name="Schmutz J."/>
            <person name="Larimer F."/>
            <person name="Land M."/>
            <person name="Kyrpides N."/>
            <person name="Ivanova N."/>
            <person name="Richardson P."/>
        </authorList>
    </citation>
    <scope>NUCLEOTIDE SEQUENCE [LARGE SCALE GENOMIC DNA]</scope>
    <source>
        <strain evidence="2">ATCC BAA-621 / DSM 15236 / T118</strain>
        <plasmid evidence="2">Plasmid pDSM15236</plasmid>
    </source>
</reference>
<organism evidence="1 2">
    <name type="scientific">Albidiferax ferrireducens (strain ATCC BAA-621 / DSM 15236 / T118)</name>
    <name type="common">Rhodoferax ferrireducens</name>
    <dbReference type="NCBI Taxonomy" id="338969"/>
    <lineage>
        <taxon>Bacteria</taxon>
        <taxon>Pseudomonadati</taxon>
        <taxon>Pseudomonadota</taxon>
        <taxon>Betaproteobacteria</taxon>
        <taxon>Burkholderiales</taxon>
        <taxon>Comamonadaceae</taxon>
        <taxon>Rhodoferax</taxon>
    </lineage>
</organism>
<dbReference type="NCBIfam" id="TIGR03737">
    <property type="entry name" value="PRTRC_B"/>
    <property type="match status" value="1"/>
</dbReference>
<dbReference type="Proteomes" id="UP000008332">
    <property type="component" value="Plasmid unnamed1"/>
</dbReference>
<protein>
    <recommendedName>
        <fullName evidence="3">PRTRC system protein B</fullName>
    </recommendedName>
</protein>
<dbReference type="EMBL" id="CP000268">
    <property type="protein sequence ID" value="ABD72093.1"/>
    <property type="molecule type" value="Genomic_DNA"/>
</dbReference>
<dbReference type="KEGG" id="rfr:Rfer_4407"/>
<dbReference type="AlphaFoldDB" id="Q21Q52"/>
<keyword evidence="1" id="KW-0614">Plasmid</keyword>
<geneLocation type="plasmid" evidence="2">
    <name>pDSM15236</name>
</geneLocation>
<evidence type="ECO:0000313" key="2">
    <source>
        <dbReference type="Proteomes" id="UP000008332"/>
    </source>
</evidence>
<dbReference type="InterPro" id="IPR032787">
    <property type="entry name" value="Prok-E2_D"/>
</dbReference>
<dbReference type="RefSeq" id="WP_011458646.1">
    <property type="nucleotide sequence ID" value="NC_007901.1"/>
</dbReference>
<name>Q21Q52_ALBFT</name>
<gene>
    <name evidence="1" type="ordered locus">Rfer_4407</name>
</gene>
<sequence>MHLKTDEKKEFELEKAFLVYGARSSYSRREVGYVSEHNVNINSKGVPTIMKGRALKKDSLMAALRQLARQQGISDLVWVDDQTIATSSTLQVWWTPAQSRWMHFQSQGLQLSLPAQNPPLVWLACGECLMVFALKENIKPGPTTALHHAPLFNVFANAEVCAGSMQKPKDGNAKEWVESFYAATFTHANPPSRRLTTYRQGEKALWKHLMTSKKKPAFPTDKLKPFGKTLGEVVQNLEKDL</sequence>
<accession>Q21Q52</accession>
<evidence type="ECO:0008006" key="3">
    <source>
        <dbReference type="Google" id="ProtNLM"/>
    </source>
</evidence>
<proteinExistence type="predicted"/>
<dbReference type="InterPro" id="IPR022280">
    <property type="entry name" value="PRTRC_protein-B"/>
</dbReference>
<dbReference type="Pfam" id="PF14460">
    <property type="entry name" value="Prok-E2_D"/>
    <property type="match status" value="1"/>
</dbReference>
<evidence type="ECO:0000313" key="1">
    <source>
        <dbReference type="EMBL" id="ABD72093.1"/>
    </source>
</evidence>
<dbReference type="OrthoDB" id="8556159at2"/>